<feature type="compositionally biased region" description="Polar residues" evidence="2">
    <location>
        <begin position="33"/>
        <end position="54"/>
    </location>
</feature>
<accession>A0ABS4YHP8</accession>
<dbReference type="Gene3D" id="2.60.40.1240">
    <property type="match status" value="1"/>
</dbReference>
<dbReference type="InterPro" id="IPR029051">
    <property type="entry name" value="DUF4352"/>
</dbReference>
<organism evidence="5 6">
    <name type="scientific">Brachybacterium fresconis</name>
    <dbReference type="NCBI Taxonomy" id="173363"/>
    <lineage>
        <taxon>Bacteria</taxon>
        <taxon>Bacillati</taxon>
        <taxon>Actinomycetota</taxon>
        <taxon>Actinomycetes</taxon>
        <taxon>Micrococcales</taxon>
        <taxon>Dermabacteraceae</taxon>
        <taxon>Brachybacterium</taxon>
    </lineage>
</organism>
<keyword evidence="3" id="KW-1133">Transmembrane helix</keyword>
<evidence type="ECO:0000313" key="5">
    <source>
        <dbReference type="EMBL" id="MBP2408317.1"/>
    </source>
</evidence>
<dbReference type="InterPro" id="IPR029050">
    <property type="entry name" value="Immunoprotect_excell_Ig-like"/>
</dbReference>
<dbReference type="EMBL" id="JAGIOC010000001">
    <property type="protein sequence ID" value="MBP2408317.1"/>
    <property type="molecule type" value="Genomic_DNA"/>
</dbReference>
<feature type="compositionally biased region" description="Low complexity" evidence="2">
    <location>
        <begin position="199"/>
        <end position="211"/>
    </location>
</feature>
<feature type="region of interest" description="Disordered" evidence="2">
    <location>
        <begin position="199"/>
        <end position="218"/>
    </location>
</feature>
<name>A0ABS4YHP8_9MICO</name>
<feature type="transmembrane region" description="Helical" evidence="3">
    <location>
        <begin position="171"/>
        <end position="195"/>
    </location>
</feature>
<dbReference type="RefSeq" id="WP_209888643.1">
    <property type="nucleotide sequence ID" value="NZ_BAAAJV010000023.1"/>
</dbReference>
<evidence type="ECO:0000256" key="1">
    <source>
        <dbReference type="ARBA" id="ARBA00022729"/>
    </source>
</evidence>
<keyword evidence="3" id="KW-0812">Transmembrane</keyword>
<feature type="compositionally biased region" description="Polar residues" evidence="2">
    <location>
        <begin position="69"/>
        <end position="85"/>
    </location>
</feature>
<evidence type="ECO:0000259" key="4">
    <source>
        <dbReference type="Pfam" id="PF11611"/>
    </source>
</evidence>
<dbReference type="Pfam" id="PF11611">
    <property type="entry name" value="DUF4352"/>
    <property type="match status" value="1"/>
</dbReference>
<keyword evidence="3" id="KW-0472">Membrane</keyword>
<feature type="domain" description="DUF4352" evidence="4">
    <location>
        <begin position="226"/>
        <end position="332"/>
    </location>
</feature>
<feature type="region of interest" description="Disordered" evidence="2">
    <location>
        <begin position="1"/>
        <end position="166"/>
    </location>
</feature>
<keyword evidence="1" id="KW-0732">Signal</keyword>
<gene>
    <name evidence="5" type="ORF">JOF44_001220</name>
</gene>
<evidence type="ECO:0000256" key="3">
    <source>
        <dbReference type="SAM" id="Phobius"/>
    </source>
</evidence>
<keyword evidence="6" id="KW-1185">Reference proteome</keyword>
<feature type="compositionally biased region" description="Low complexity" evidence="2">
    <location>
        <begin position="15"/>
        <end position="27"/>
    </location>
</feature>
<reference evidence="5 6" key="1">
    <citation type="submission" date="2021-03" db="EMBL/GenBank/DDBJ databases">
        <title>Sequencing the genomes of 1000 actinobacteria strains.</title>
        <authorList>
            <person name="Klenk H.-P."/>
        </authorList>
    </citation>
    <scope>NUCLEOTIDE SEQUENCE [LARGE SCALE GENOMIC DNA]</scope>
    <source>
        <strain evidence="5 6">DSM 14564</strain>
    </source>
</reference>
<sequence length="348" mass="35449">MGIDRGTGEEPDPRSGPSPSSADAPHPAEGRASTGTSQAGTPRSGTQQPRSGQPRSEHHGAEQPGPERSGTQQPGPEQPDAQQPDSAPEYDYGTPETAEPSAGGTAADPATGQSPASELHPETGLRPGTAPRAVLRPVPEGFPTPPPRPARPNRRPAPSADAEQPSRRRPAVIISLVVVAVLVLVVAIGGSIIVYRALSPGPSDAASPAATAEEDEGAAGEVAIADVTVQEVSTEIGVREVGGPGSDALEPEGEFVVVTVEVANDSDIAVSIDGHETLRTADGETYEPDSEASRKYVAESKAFGTIAPGESGTFHLVYDVSVGAEPTELELDFSENAAVGTGVLPLGG</sequence>
<protein>
    <recommendedName>
        <fullName evidence="4">DUF4352 domain-containing protein</fullName>
    </recommendedName>
</protein>
<dbReference type="Proteomes" id="UP000698222">
    <property type="component" value="Unassembled WGS sequence"/>
</dbReference>
<proteinExistence type="predicted"/>
<evidence type="ECO:0000256" key="2">
    <source>
        <dbReference type="SAM" id="MobiDB-lite"/>
    </source>
</evidence>
<feature type="compositionally biased region" description="Basic and acidic residues" evidence="2">
    <location>
        <begin position="1"/>
        <end position="13"/>
    </location>
</feature>
<evidence type="ECO:0000313" key="6">
    <source>
        <dbReference type="Proteomes" id="UP000698222"/>
    </source>
</evidence>
<feature type="compositionally biased region" description="Pro residues" evidence="2">
    <location>
        <begin position="140"/>
        <end position="150"/>
    </location>
</feature>
<comment type="caution">
    <text evidence="5">The sequence shown here is derived from an EMBL/GenBank/DDBJ whole genome shotgun (WGS) entry which is preliminary data.</text>
</comment>